<dbReference type="CDD" id="cd00090">
    <property type="entry name" value="HTH_ARSR"/>
    <property type="match status" value="1"/>
</dbReference>
<dbReference type="EMBL" id="BAABLV010000008">
    <property type="protein sequence ID" value="GAA4891688.1"/>
    <property type="molecule type" value="Genomic_DNA"/>
</dbReference>
<comment type="caution">
    <text evidence="1">The sequence shown here is derived from an EMBL/GenBank/DDBJ whole genome shotgun (WGS) entry which is preliminary data.</text>
</comment>
<dbReference type="RefSeq" id="WP_345578709.1">
    <property type="nucleotide sequence ID" value="NZ_BAABLV010000008.1"/>
</dbReference>
<organism evidence="1 2">
    <name type="scientific">Tessaracoccus lubricantis</name>
    <dbReference type="NCBI Taxonomy" id="545543"/>
    <lineage>
        <taxon>Bacteria</taxon>
        <taxon>Bacillati</taxon>
        <taxon>Actinomycetota</taxon>
        <taxon>Actinomycetes</taxon>
        <taxon>Propionibacteriales</taxon>
        <taxon>Propionibacteriaceae</taxon>
        <taxon>Tessaracoccus</taxon>
    </lineage>
</organism>
<dbReference type="Proteomes" id="UP001501521">
    <property type="component" value="Unassembled WGS sequence"/>
</dbReference>
<dbReference type="Gene3D" id="1.10.10.10">
    <property type="entry name" value="Winged helix-like DNA-binding domain superfamily/Winged helix DNA-binding domain"/>
    <property type="match status" value="1"/>
</dbReference>
<protein>
    <submittedName>
        <fullName evidence="1">Helix-turn-helix domain-containing protein</fullName>
    </submittedName>
</protein>
<dbReference type="InterPro" id="IPR011991">
    <property type="entry name" value="ArsR-like_HTH"/>
</dbReference>
<accession>A0ABP9F0X6</accession>
<dbReference type="InterPro" id="IPR036390">
    <property type="entry name" value="WH_DNA-bd_sf"/>
</dbReference>
<sequence>MHGLGPTRSRVLSLLQSTSGPLTVGAVANQLDLHKNSARFHLDALVEAGFAERATQSSGRTGRPPLLYSATSESPTIGNQHLLELANVLLGEFVAPESDGTERARHAGRTWGAKSREPEQLDLEGLKTHLGQRGFGVAQTSDGLAFTRCPFRDVIDAEQLPLVCSVHQGLLDGITEGSRFTVGRLEVGPRVCRATLTVDAQ</sequence>
<reference evidence="2" key="1">
    <citation type="journal article" date="2019" name="Int. J. Syst. Evol. Microbiol.">
        <title>The Global Catalogue of Microorganisms (GCM) 10K type strain sequencing project: providing services to taxonomists for standard genome sequencing and annotation.</title>
        <authorList>
            <consortium name="The Broad Institute Genomics Platform"/>
            <consortium name="The Broad Institute Genome Sequencing Center for Infectious Disease"/>
            <person name="Wu L."/>
            <person name="Ma J."/>
        </authorList>
    </citation>
    <scope>NUCLEOTIDE SEQUENCE [LARGE SCALE GENOMIC DNA]</scope>
    <source>
        <strain evidence="2">JCM 19125</strain>
    </source>
</reference>
<evidence type="ECO:0000313" key="2">
    <source>
        <dbReference type="Proteomes" id="UP001501521"/>
    </source>
</evidence>
<dbReference type="SUPFAM" id="SSF46785">
    <property type="entry name" value="Winged helix' DNA-binding domain"/>
    <property type="match status" value="1"/>
</dbReference>
<name>A0ABP9F0X6_9ACTN</name>
<keyword evidence="2" id="KW-1185">Reference proteome</keyword>
<gene>
    <name evidence="1" type="ORF">GCM10025789_05790</name>
</gene>
<dbReference type="InterPro" id="IPR036388">
    <property type="entry name" value="WH-like_DNA-bd_sf"/>
</dbReference>
<dbReference type="Pfam" id="PF12840">
    <property type="entry name" value="HTH_20"/>
    <property type="match status" value="1"/>
</dbReference>
<evidence type="ECO:0000313" key="1">
    <source>
        <dbReference type="EMBL" id="GAA4891688.1"/>
    </source>
</evidence>
<proteinExistence type="predicted"/>